<organism evidence="2 3">
    <name type="scientific">Phanerochaete sordida</name>
    <dbReference type="NCBI Taxonomy" id="48140"/>
    <lineage>
        <taxon>Eukaryota</taxon>
        <taxon>Fungi</taxon>
        <taxon>Dikarya</taxon>
        <taxon>Basidiomycota</taxon>
        <taxon>Agaricomycotina</taxon>
        <taxon>Agaricomycetes</taxon>
        <taxon>Polyporales</taxon>
        <taxon>Phanerochaetaceae</taxon>
        <taxon>Phanerochaete</taxon>
    </lineage>
</organism>
<dbReference type="Proteomes" id="UP000703269">
    <property type="component" value="Unassembled WGS sequence"/>
</dbReference>
<dbReference type="EMBL" id="BPQB01000137">
    <property type="protein sequence ID" value="GJF00167.1"/>
    <property type="molecule type" value="Genomic_DNA"/>
</dbReference>
<evidence type="ECO:0000313" key="2">
    <source>
        <dbReference type="EMBL" id="GJF00167.1"/>
    </source>
</evidence>
<protein>
    <submittedName>
        <fullName evidence="2">Uncharacterized protein</fullName>
    </submittedName>
</protein>
<evidence type="ECO:0000256" key="1">
    <source>
        <dbReference type="SAM" id="Phobius"/>
    </source>
</evidence>
<evidence type="ECO:0000313" key="3">
    <source>
        <dbReference type="Proteomes" id="UP000703269"/>
    </source>
</evidence>
<feature type="transmembrane region" description="Helical" evidence="1">
    <location>
        <begin position="153"/>
        <end position="176"/>
    </location>
</feature>
<dbReference type="OrthoDB" id="2744793at2759"/>
<keyword evidence="1" id="KW-1133">Transmembrane helix</keyword>
<keyword evidence="1" id="KW-0812">Transmembrane</keyword>
<accession>A0A9P3LM38</accession>
<feature type="transmembrane region" description="Helical" evidence="1">
    <location>
        <begin position="196"/>
        <end position="215"/>
    </location>
</feature>
<proteinExistence type="predicted"/>
<dbReference type="AlphaFoldDB" id="A0A9P3LM38"/>
<gene>
    <name evidence="2" type="ORF">PsYK624_164460</name>
</gene>
<sequence>MDMHASIVAVAAAAATAPPSSAASAGMQLLSADDVIYAYMTNVGDGIIISRVFAIWGNGPTIFVVIVLLAPLGGSLLSSALLTYCAARLGPDIMLGAYQNPPFCRNMQTVSYSATLLTTASATSLILYKTWSYRRIHIDVFGGAWSRTPVQNFLLLLVESGVLYMLFFAVQVIVSLDAVNTRINQNAVLALAFTVYEYNSSIIVGIYPTIVVILARTHTSKPDVQPRLTLLVERGVARVTSRSPMTSSPLTGVLHLRPMSARVAESTEVLV</sequence>
<reference evidence="2 3" key="1">
    <citation type="submission" date="2021-08" db="EMBL/GenBank/DDBJ databases">
        <title>Draft Genome Sequence of Phanerochaete sordida strain YK-624.</title>
        <authorList>
            <person name="Mori T."/>
            <person name="Dohra H."/>
            <person name="Suzuki T."/>
            <person name="Kawagishi H."/>
            <person name="Hirai H."/>
        </authorList>
    </citation>
    <scope>NUCLEOTIDE SEQUENCE [LARGE SCALE GENOMIC DNA]</scope>
    <source>
        <strain evidence="2 3">YK-624</strain>
    </source>
</reference>
<keyword evidence="1" id="KW-0472">Membrane</keyword>
<feature type="transmembrane region" description="Helical" evidence="1">
    <location>
        <begin position="109"/>
        <end position="128"/>
    </location>
</feature>
<feature type="transmembrane region" description="Helical" evidence="1">
    <location>
        <begin position="63"/>
        <end position="89"/>
    </location>
</feature>
<keyword evidence="3" id="KW-1185">Reference proteome</keyword>
<name>A0A9P3LM38_9APHY</name>
<comment type="caution">
    <text evidence="2">The sequence shown here is derived from an EMBL/GenBank/DDBJ whole genome shotgun (WGS) entry which is preliminary data.</text>
</comment>
<feature type="transmembrane region" description="Helical" evidence="1">
    <location>
        <begin position="35"/>
        <end position="56"/>
    </location>
</feature>